<keyword evidence="8" id="KW-0408">Iron</keyword>
<dbReference type="InterPro" id="IPR010255">
    <property type="entry name" value="Haem_peroxidase_sf"/>
</dbReference>
<dbReference type="Proteomes" id="UP000298416">
    <property type="component" value="Unassembled WGS sequence"/>
</dbReference>
<feature type="binding site" evidence="9">
    <location>
        <position position="25"/>
    </location>
    <ligand>
        <name>Ca(2+)</name>
        <dbReference type="ChEBI" id="CHEBI:29108"/>
        <label>2</label>
    </ligand>
</feature>
<comment type="cofactor">
    <cofactor evidence="2">
        <name>heme b</name>
        <dbReference type="ChEBI" id="CHEBI:60344"/>
    </cofactor>
</comment>
<accession>A0A8X8YJA3</accession>
<evidence type="ECO:0000256" key="5">
    <source>
        <dbReference type="ARBA" id="ARBA00022617"/>
    </source>
</evidence>
<evidence type="ECO:0000259" key="11">
    <source>
        <dbReference type="PROSITE" id="PS50873"/>
    </source>
</evidence>
<dbReference type="AlphaFoldDB" id="A0A8X8YJA3"/>
<keyword evidence="5" id="KW-0349">Heme</keyword>
<name>A0A8X8YJA3_SALSN</name>
<protein>
    <recommendedName>
        <fullName evidence="3">peroxidase</fullName>
        <ecNumber evidence="3">1.11.1.7</ecNumber>
    </recommendedName>
</protein>
<dbReference type="SUPFAM" id="SSF48113">
    <property type="entry name" value="Heme-dependent peroxidases"/>
    <property type="match status" value="1"/>
</dbReference>
<evidence type="ECO:0000313" key="13">
    <source>
        <dbReference type="Proteomes" id="UP000298416"/>
    </source>
</evidence>
<reference evidence="12" key="1">
    <citation type="submission" date="2018-01" db="EMBL/GenBank/DDBJ databases">
        <authorList>
            <person name="Mao J.F."/>
        </authorList>
    </citation>
    <scope>NUCLEOTIDE SEQUENCE</scope>
    <source>
        <strain evidence="12">Huo1</strain>
        <tissue evidence="12">Leaf</tissue>
    </source>
</reference>
<dbReference type="PANTHER" id="PTHR31517">
    <property type="match status" value="1"/>
</dbReference>
<gene>
    <name evidence="12" type="ORF">SASPL_104096</name>
</gene>
<evidence type="ECO:0000256" key="7">
    <source>
        <dbReference type="ARBA" id="ARBA00023002"/>
    </source>
</evidence>
<dbReference type="GO" id="GO:0140825">
    <property type="term" value="F:lactoperoxidase activity"/>
    <property type="evidence" value="ECO:0007669"/>
    <property type="project" value="UniProtKB-EC"/>
</dbReference>
<dbReference type="GO" id="GO:0046872">
    <property type="term" value="F:metal ion binding"/>
    <property type="evidence" value="ECO:0007669"/>
    <property type="project" value="UniProtKB-KW"/>
</dbReference>
<evidence type="ECO:0000256" key="10">
    <source>
        <dbReference type="RuleBase" id="RU004241"/>
    </source>
</evidence>
<proteinExistence type="inferred from homology"/>
<dbReference type="EC" id="1.11.1.7" evidence="3"/>
<comment type="caution">
    <text evidence="12">The sequence shown here is derived from an EMBL/GenBank/DDBJ whole genome shotgun (WGS) entry which is preliminary data.</text>
</comment>
<evidence type="ECO:0000256" key="4">
    <source>
        <dbReference type="ARBA" id="ARBA00022559"/>
    </source>
</evidence>
<dbReference type="InterPro" id="IPR000823">
    <property type="entry name" value="Peroxidase_pln"/>
</dbReference>
<feature type="binding site" evidence="9">
    <location>
        <position position="33"/>
    </location>
    <ligand>
        <name>Ca(2+)</name>
        <dbReference type="ChEBI" id="CHEBI:29108"/>
        <label>2</label>
    </ligand>
</feature>
<evidence type="ECO:0000313" key="12">
    <source>
        <dbReference type="EMBL" id="KAG6432519.1"/>
    </source>
</evidence>
<keyword evidence="9" id="KW-0106">Calcium</keyword>
<evidence type="ECO:0000256" key="2">
    <source>
        <dbReference type="ARBA" id="ARBA00001970"/>
    </source>
</evidence>
<keyword evidence="13" id="KW-1185">Reference proteome</keyword>
<sequence length="142" mass="15576">MDKTFANNLKATCPTTNSTNTTVLDLRSPNTFDNKYYVDLMNRQGLFTSDQDLYTDPRTRPTVTAFAINQTMFFDKFVAAMIKMSMLGVLTGSQGEVRANCSARNAYTVLVTSVGEAKEARSVGNGGGFLMFLASSIRSILK</sequence>
<dbReference type="EMBL" id="PNBA02000002">
    <property type="protein sequence ID" value="KAG6432519.1"/>
    <property type="molecule type" value="Genomic_DNA"/>
</dbReference>
<comment type="similarity">
    <text evidence="10">Belongs to the peroxidase family.</text>
</comment>
<dbReference type="Pfam" id="PF00141">
    <property type="entry name" value="peroxidase"/>
    <property type="match status" value="1"/>
</dbReference>
<comment type="catalytic activity">
    <reaction evidence="1">
        <text>2 a phenolic donor + H2O2 = 2 a phenolic radical donor + 2 H2O</text>
        <dbReference type="Rhea" id="RHEA:56136"/>
        <dbReference type="ChEBI" id="CHEBI:15377"/>
        <dbReference type="ChEBI" id="CHEBI:16240"/>
        <dbReference type="ChEBI" id="CHEBI:139520"/>
        <dbReference type="ChEBI" id="CHEBI:139521"/>
        <dbReference type="EC" id="1.11.1.7"/>
    </reaction>
</comment>
<organism evidence="12">
    <name type="scientific">Salvia splendens</name>
    <name type="common">Scarlet sage</name>
    <dbReference type="NCBI Taxonomy" id="180675"/>
    <lineage>
        <taxon>Eukaryota</taxon>
        <taxon>Viridiplantae</taxon>
        <taxon>Streptophyta</taxon>
        <taxon>Embryophyta</taxon>
        <taxon>Tracheophyta</taxon>
        <taxon>Spermatophyta</taxon>
        <taxon>Magnoliopsida</taxon>
        <taxon>eudicotyledons</taxon>
        <taxon>Gunneridae</taxon>
        <taxon>Pentapetalae</taxon>
        <taxon>asterids</taxon>
        <taxon>lamiids</taxon>
        <taxon>Lamiales</taxon>
        <taxon>Lamiaceae</taxon>
        <taxon>Nepetoideae</taxon>
        <taxon>Mentheae</taxon>
        <taxon>Salviinae</taxon>
        <taxon>Salvia</taxon>
        <taxon>Salvia subgen. Calosphace</taxon>
        <taxon>core Calosphace</taxon>
    </lineage>
</organism>
<dbReference type="PRINTS" id="PR00461">
    <property type="entry name" value="PLPEROXIDASE"/>
</dbReference>
<reference evidence="12" key="2">
    <citation type="submission" date="2020-08" db="EMBL/GenBank/DDBJ databases">
        <title>Plant Genome Project.</title>
        <authorList>
            <person name="Zhang R.-G."/>
        </authorList>
    </citation>
    <scope>NUCLEOTIDE SEQUENCE</scope>
    <source>
        <strain evidence="12">Huo1</strain>
        <tissue evidence="12">Leaf</tissue>
    </source>
</reference>
<keyword evidence="4" id="KW-0575">Peroxidase</keyword>
<dbReference type="GO" id="GO:0006979">
    <property type="term" value="P:response to oxidative stress"/>
    <property type="evidence" value="ECO:0007669"/>
    <property type="project" value="InterPro"/>
</dbReference>
<comment type="cofactor">
    <cofactor evidence="9">
        <name>Ca(2+)</name>
        <dbReference type="ChEBI" id="CHEBI:29108"/>
    </cofactor>
    <text evidence="9">Binds 2 calcium ions per subunit.</text>
</comment>
<feature type="domain" description="Plant heme peroxidase family profile" evidence="11">
    <location>
        <begin position="1"/>
        <end position="105"/>
    </location>
</feature>
<evidence type="ECO:0000256" key="3">
    <source>
        <dbReference type="ARBA" id="ARBA00012313"/>
    </source>
</evidence>
<dbReference type="Gene3D" id="1.10.420.10">
    <property type="entry name" value="Peroxidase, domain 2"/>
    <property type="match status" value="1"/>
</dbReference>
<keyword evidence="7" id="KW-0560">Oxidoreductase</keyword>
<evidence type="ECO:0000256" key="6">
    <source>
        <dbReference type="ARBA" id="ARBA00022723"/>
    </source>
</evidence>
<evidence type="ECO:0000256" key="1">
    <source>
        <dbReference type="ARBA" id="ARBA00000189"/>
    </source>
</evidence>
<dbReference type="InterPro" id="IPR002016">
    <property type="entry name" value="Haem_peroxidase"/>
</dbReference>
<evidence type="ECO:0000256" key="8">
    <source>
        <dbReference type="ARBA" id="ARBA00023004"/>
    </source>
</evidence>
<evidence type="ECO:0000256" key="9">
    <source>
        <dbReference type="PIRSR" id="PIRSR600823-3"/>
    </source>
</evidence>
<keyword evidence="6 9" id="KW-0479">Metal-binding</keyword>
<dbReference type="GO" id="GO:0020037">
    <property type="term" value="F:heme binding"/>
    <property type="evidence" value="ECO:0007669"/>
    <property type="project" value="InterPro"/>
</dbReference>
<dbReference type="Gene3D" id="1.10.520.10">
    <property type="match status" value="1"/>
</dbReference>
<dbReference type="PROSITE" id="PS50873">
    <property type="entry name" value="PEROXIDASE_4"/>
    <property type="match status" value="1"/>
</dbReference>
<dbReference type="PANTHER" id="PTHR31517:SF48">
    <property type="entry name" value="PEROXIDASE 16-RELATED"/>
    <property type="match status" value="1"/>
</dbReference>